<dbReference type="CAZy" id="GT14">
    <property type="family name" value="Glycosyltransferase Family 14"/>
</dbReference>
<keyword evidence="6" id="KW-0732">Signal</keyword>
<organism evidence="7">
    <name type="scientific">Vitis vinifera</name>
    <name type="common">Grape</name>
    <dbReference type="NCBI Taxonomy" id="29760"/>
    <lineage>
        <taxon>Eukaryota</taxon>
        <taxon>Viridiplantae</taxon>
        <taxon>Streptophyta</taxon>
        <taxon>Embryophyta</taxon>
        <taxon>Tracheophyta</taxon>
        <taxon>Spermatophyta</taxon>
        <taxon>Magnoliopsida</taxon>
        <taxon>eudicotyledons</taxon>
        <taxon>Gunneridae</taxon>
        <taxon>Pentapetalae</taxon>
        <taxon>rosids</taxon>
        <taxon>Vitales</taxon>
        <taxon>Vitaceae</taxon>
        <taxon>Viteae</taxon>
        <taxon>Vitis</taxon>
    </lineage>
</organism>
<dbReference type="InterPro" id="IPR003406">
    <property type="entry name" value="Glyco_trans_14"/>
</dbReference>
<gene>
    <name evidence="7" type="ORF">VITISV_003226</name>
</gene>
<dbReference type="GO" id="GO:0016020">
    <property type="term" value="C:membrane"/>
    <property type="evidence" value="ECO:0007669"/>
    <property type="project" value="UniProtKB-SubCell"/>
</dbReference>
<evidence type="ECO:0000256" key="1">
    <source>
        <dbReference type="ARBA" id="ARBA00004606"/>
    </source>
</evidence>
<evidence type="ECO:0000256" key="4">
    <source>
        <dbReference type="ARBA" id="ARBA00023136"/>
    </source>
</evidence>
<dbReference type="PANTHER" id="PTHR45719:SF4">
    <property type="entry name" value="CORE-2_I-BRANCHING BETA-1,6-N-ACETYLGLUCOSAMINYLTRANSFERASE FAMILY PROTEIN"/>
    <property type="match status" value="1"/>
</dbReference>
<dbReference type="ExpressionAtlas" id="A5BYG9">
    <property type="expression patterns" value="baseline and differential"/>
</dbReference>
<feature type="chain" id="PRO_5002678831" description="Beta-glucuronosyltransferase GlcAT14A" evidence="6">
    <location>
        <begin position="30"/>
        <end position="173"/>
    </location>
</feature>
<keyword evidence="3" id="KW-0808">Transferase</keyword>
<evidence type="ECO:0000256" key="5">
    <source>
        <dbReference type="ARBA" id="ARBA00023180"/>
    </source>
</evidence>
<keyword evidence="4" id="KW-0472">Membrane</keyword>
<evidence type="ECO:0000313" key="7">
    <source>
        <dbReference type="EMBL" id="CAN77392.1"/>
    </source>
</evidence>
<dbReference type="EMBL" id="AM475750">
    <property type="protein sequence ID" value="CAN77392.1"/>
    <property type="molecule type" value="Genomic_DNA"/>
</dbReference>
<keyword evidence="2" id="KW-0328">Glycosyltransferase</keyword>
<sequence length="173" mass="19079">MKTLIIIVTLASTLLLLLSLLYLSTQSTAFPPTIKTFNSPKYPVTFAYLISASAGDARKLKRTLRALYHPANYYLLHLDAGAPQAEREEVSRYVAEDPVYGEVGNVWVVQKSNLVTYRGPTMLATTLHAMAMLLRSCKWDWFINLSASDYPLVTQDGIVSDSGSCGVVFLVGL</sequence>
<keyword evidence="5" id="KW-0325">Glycoprotein</keyword>
<dbReference type="GO" id="GO:0015020">
    <property type="term" value="F:glucuronosyltransferase activity"/>
    <property type="evidence" value="ECO:0007669"/>
    <property type="project" value="InterPro"/>
</dbReference>
<protein>
    <recommendedName>
        <fullName evidence="8">Beta-glucuronosyltransferase GlcAT14A</fullName>
    </recommendedName>
</protein>
<accession>A5BYG9</accession>
<evidence type="ECO:0000256" key="6">
    <source>
        <dbReference type="SAM" id="SignalP"/>
    </source>
</evidence>
<reference evidence="7" key="1">
    <citation type="journal article" date="2007" name="PLoS ONE">
        <title>The first genome sequence of an elite grapevine cultivar (Pinot noir Vitis vinifera L.): coping with a highly heterozygous genome.</title>
        <authorList>
            <person name="Velasco R."/>
            <person name="Zharkikh A."/>
            <person name="Troggio M."/>
            <person name="Cartwright D.A."/>
            <person name="Cestaro A."/>
            <person name="Pruss D."/>
            <person name="Pindo M."/>
            <person name="FitzGerald L.M."/>
            <person name="Vezzulli S."/>
            <person name="Reid J."/>
            <person name="Malacarne G."/>
            <person name="Iliev D."/>
            <person name="Coppola G."/>
            <person name="Wardell B."/>
            <person name="Micheletti D."/>
            <person name="Macalma T."/>
            <person name="Facci M."/>
            <person name="Mitchell J.T."/>
            <person name="Perazzolli M."/>
            <person name="Eldredge G."/>
            <person name="Gatto P."/>
            <person name="Oyzerski R."/>
            <person name="Moretto M."/>
            <person name="Gutin N."/>
            <person name="Stefanini M."/>
            <person name="Chen Y."/>
            <person name="Segala C."/>
            <person name="Davenport C."/>
            <person name="Dematte L."/>
            <person name="Mraz A."/>
            <person name="Battilana J."/>
            <person name="Stormo K."/>
            <person name="Costa F."/>
            <person name="Tao Q."/>
            <person name="Si-Ammour A."/>
            <person name="Harkins T."/>
            <person name="Lackey A."/>
            <person name="Perbost C."/>
            <person name="Taillon B."/>
            <person name="Stella A."/>
            <person name="Solovyev V."/>
            <person name="Fawcett J.A."/>
            <person name="Sterck L."/>
            <person name="Vandepoele K."/>
            <person name="Grando S.M."/>
            <person name="Toppo S."/>
            <person name="Moser C."/>
            <person name="Lanchbury J."/>
            <person name="Bogden R."/>
            <person name="Skolnick M."/>
            <person name="Sgaramella V."/>
            <person name="Bhatnagar S.K."/>
            <person name="Fontana P."/>
            <person name="Gutin A."/>
            <person name="Van de Peer Y."/>
            <person name="Salamini F."/>
            <person name="Viola R."/>
        </authorList>
    </citation>
    <scope>NUCLEOTIDE SEQUENCE</scope>
</reference>
<dbReference type="InterPro" id="IPR044610">
    <property type="entry name" value="GLCAT14A/B/C"/>
</dbReference>
<comment type="subcellular location">
    <subcellularLocation>
        <location evidence="1">Membrane</location>
        <topology evidence="1">Single-pass type II membrane protein</topology>
    </subcellularLocation>
</comment>
<proteinExistence type="predicted"/>
<name>A5BYG9_VITVI</name>
<dbReference type="Pfam" id="PF02485">
    <property type="entry name" value="Branch"/>
    <property type="match status" value="1"/>
</dbReference>
<evidence type="ECO:0000256" key="3">
    <source>
        <dbReference type="ARBA" id="ARBA00022679"/>
    </source>
</evidence>
<dbReference type="AlphaFoldDB" id="A5BYG9"/>
<dbReference type="PANTHER" id="PTHR45719">
    <property type="entry name" value="GLYCOSYLTRANSFERASE"/>
    <property type="match status" value="1"/>
</dbReference>
<evidence type="ECO:0000256" key="2">
    <source>
        <dbReference type="ARBA" id="ARBA00022676"/>
    </source>
</evidence>
<feature type="signal peptide" evidence="6">
    <location>
        <begin position="1"/>
        <end position="29"/>
    </location>
</feature>
<evidence type="ECO:0008006" key="8">
    <source>
        <dbReference type="Google" id="ProtNLM"/>
    </source>
</evidence>